<accession>A0ABQ7E3V6</accession>
<protein>
    <submittedName>
        <fullName evidence="2">Uncharacterized protein</fullName>
    </submittedName>
</protein>
<name>A0ABQ7E3V6_BRACR</name>
<proteinExistence type="predicted"/>
<evidence type="ECO:0000256" key="1">
    <source>
        <dbReference type="SAM" id="MobiDB-lite"/>
    </source>
</evidence>
<organism evidence="2 3">
    <name type="scientific">Brassica cretica</name>
    <name type="common">Mustard</name>
    <dbReference type="NCBI Taxonomy" id="69181"/>
    <lineage>
        <taxon>Eukaryota</taxon>
        <taxon>Viridiplantae</taxon>
        <taxon>Streptophyta</taxon>
        <taxon>Embryophyta</taxon>
        <taxon>Tracheophyta</taxon>
        <taxon>Spermatophyta</taxon>
        <taxon>Magnoliopsida</taxon>
        <taxon>eudicotyledons</taxon>
        <taxon>Gunneridae</taxon>
        <taxon>Pentapetalae</taxon>
        <taxon>rosids</taxon>
        <taxon>malvids</taxon>
        <taxon>Brassicales</taxon>
        <taxon>Brassicaceae</taxon>
        <taxon>Brassiceae</taxon>
        <taxon>Brassica</taxon>
    </lineage>
</organism>
<feature type="compositionally biased region" description="Basic and acidic residues" evidence="1">
    <location>
        <begin position="1"/>
        <end position="14"/>
    </location>
</feature>
<evidence type="ECO:0000313" key="2">
    <source>
        <dbReference type="EMBL" id="KAF3591898.1"/>
    </source>
</evidence>
<keyword evidence="3" id="KW-1185">Reference proteome</keyword>
<sequence length="114" mass="13094">MFVRGRESEKDEGRGYLPGPARERPHVVAARRRSSHRKRERPHVVALITSLQSQKTRATSRGRCETSLRERFSSPGDPKRERPHVVALITSLPSHRKREQPHVVAARRRSESDS</sequence>
<reference evidence="2 3" key="1">
    <citation type="journal article" date="2020" name="BMC Genomics">
        <title>Intraspecific diversification of the crop wild relative Brassica cretica Lam. using demographic model selection.</title>
        <authorList>
            <person name="Kioukis A."/>
            <person name="Michalopoulou V.A."/>
            <person name="Briers L."/>
            <person name="Pirintsos S."/>
            <person name="Studholme D.J."/>
            <person name="Pavlidis P."/>
            <person name="Sarris P.F."/>
        </authorList>
    </citation>
    <scope>NUCLEOTIDE SEQUENCE [LARGE SCALE GENOMIC DNA]</scope>
    <source>
        <strain evidence="3">cv. PFS-1207/04</strain>
    </source>
</reference>
<evidence type="ECO:0000313" key="3">
    <source>
        <dbReference type="Proteomes" id="UP000266723"/>
    </source>
</evidence>
<feature type="compositionally biased region" description="Polar residues" evidence="1">
    <location>
        <begin position="49"/>
        <end position="59"/>
    </location>
</feature>
<feature type="region of interest" description="Disordered" evidence="1">
    <location>
        <begin position="1"/>
        <end position="114"/>
    </location>
</feature>
<feature type="compositionally biased region" description="Basic residues" evidence="1">
    <location>
        <begin position="29"/>
        <end position="41"/>
    </location>
</feature>
<dbReference type="Proteomes" id="UP000266723">
    <property type="component" value="Unassembled WGS sequence"/>
</dbReference>
<feature type="compositionally biased region" description="Basic and acidic residues" evidence="1">
    <location>
        <begin position="62"/>
        <end position="84"/>
    </location>
</feature>
<gene>
    <name evidence="2" type="ORF">DY000_02020024</name>
</gene>
<dbReference type="EMBL" id="QGKV02000299">
    <property type="protein sequence ID" value="KAF3591898.1"/>
    <property type="molecule type" value="Genomic_DNA"/>
</dbReference>
<comment type="caution">
    <text evidence="2">The sequence shown here is derived from an EMBL/GenBank/DDBJ whole genome shotgun (WGS) entry which is preliminary data.</text>
</comment>